<feature type="binding site" evidence="7">
    <location>
        <position position="94"/>
    </location>
    <ligand>
        <name>Zn(2+)</name>
        <dbReference type="ChEBI" id="CHEBI:29105"/>
    </ligand>
</feature>
<feature type="binding site" evidence="7">
    <location>
        <position position="91"/>
    </location>
    <ligand>
        <name>Zn(2+)</name>
        <dbReference type="ChEBI" id="CHEBI:29105"/>
    </ligand>
</feature>
<dbReference type="GO" id="GO:1900376">
    <property type="term" value="P:regulation of secondary metabolite biosynthetic process"/>
    <property type="evidence" value="ECO:0007669"/>
    <property type="project" value="TreeGrafter"/>
</dbReference>
<keyword evidence="8" id="KW-0408">Iron</keyword>
<comment type="similarity">
    <text evidence="1">Belongs to the Fur family.</text>
</comment>
<name>A0A0D1BZ53_CLOBO</name>
<comment type="cofactor">
    <cofactor evidence="8">
        <name>Mn(2+)</name>
        <dbReference type="ChEBI" id="CHEBI:29035"/>
    </cofactor>
    <cofactor evidence="8">
        <name>Fe(2+)</name>
        <dbReference type="ChEBI" id="CHEBI:29033"/>
    </cofactor>
    <text evidence="8">Binds 1 Mn(2+) or Fe(2+) ion per subunit.</text>
</comment>
<evidence type="ECO:0000313" key="9">
    <source>
        <dbReference type="EMBL" id="KIS25382.1"/>
    </source>
</evidence>
<keyword evidence="4" id="KW-0805">Transcription regulation</keyword>
<protein>
    <submittedName>
        <fullName evidence="9">Fur family transcriptional regulator</fullName>
    </submittedName>
</protein>
<keyword evidence="2" id="KW-0678">Repressor</keyword>
<comment type="cofactor">
    <cofactor evidence="7">
        <name>Zn(2+)</name>
        <dbReference type="ChEBI" id="CHEBI:29105"/>
    </cofactor>
    <text evidence="7">Binds 1 zinc ion per subunit.</text>
</comment>
<evidence type="ECO:0000256" key="1">
    <source>
        <dbReference type="ARBA" id="ARBA00007957"/>
    </source>
</evidence>
<feature type="binding site" evidence="8">
    <location>
        <position position="122"/>
    </location>
    <ligand>
        <name>Fe cation</name>
        <dbReference type="ChEBI" id="CHEBI:24875"/>
    </ligand>
</feature>
<organism evidence="9 10">
    <name type="scientific">Clostridium botulinum B2 450</name>
    <dbReference type="NCBI Taxonomy" id="1379739"/>
    <lineage>
        <taxon>Bacteria</taxon>
        <taxon>Bacillati</taxon>
        <taxon>Bacillota</taxon>
        <taxon>Clostridia</taxon>
        <taxon>Eubacteriales</taxon>
        <taxon>Clostridiaceae</taxon>
        <taxon>Clostridium</taxon>
    </lineage>
</organism>
<comment type="caution">
    <text evidence="9">The sequence shown here is derived from an EMBL/GenBank/DDBJ whole genome shotgun (WGS) entry which is preliminary data.</text>
</comment>
<dbReference type="PANTHER" id="PTHR33202">
    <property type="entry name" value="ZINC UPTAKE REGULATION PROTEIN"/>
    <property type="match status" value="1"/>
</dbReference>
<evidence type="ECO:0000256" key="2">
    <source>
        <dbReference type="ARBA" id="ARBA00022491"/>
    </source>
</evidence>
<feature type="binding site" evidence="7">
    <location>
        <position position="133"/>
    </location>
    <ligand>
        <name>Zn(2+)</name>
        <dbReference type="ChEBI" id="CHEBI:29105"/>
    </ligand>
</feature>
<dbReference type="GO" id="GO:0000976">
    <property type="term" value="F:transcription cis-regulatory region binding"/>
    <property type="evidence" value="ECO:0007669"/>
    <property type="project" value="TreeGrafter"/>
</dbReference>
<dbReference type="PATRIC" id="fig|1379739.3.peg.715"/>
<evidence type="ECO:0000256" key="6">
    <source>
        <dbReference type="ARBA" id="ARBA00023163"/>
    </source>
</evidence>
<dbReference type="PANTHER" id="PTHR33202:SF8">
    <property type="entry name" value="PEROXIDE-RESPONSIVE REPRESSOR PERR"/>
    <property type="match status" value="1"/>
</dbReference>
<evidence type="ECO:0000256" key="3">
    <source>
        <dbReference type="ARBA" id="ARBA00022833"/>
    </source>
</evidence>
<evidence type="ECO:0000256" key="5">
    <source>
        <dbReference type="ARBA" id="ARBA00023125"/>
    </source>
</evidence>
<dbReference type="SUPFAM" id="SSF46785">
    <property type="entry name" value="Winged helix' DNA-binding domain"/>
    <property type="match status" value="1"/>
</dbReference>
<dbReference type="GO" id="GO:0045892">
    <property type="term" value="P:negative regulation of DNA-templated transcription"/>
    <property type="evidence" value="ECO:0007669"/>
    <property type="project" value="TreeGrafter"/>
</dbReference>
<dbReference type="InterPro" id="IPR002481">
    <property type="entry name" value="FUR"/>
</dbReference>
<evidence type="ECO:0000256" key="7">
    <source>
        <dbReference type="PIRSR" id="PIRSR602481-1"/>
    </source>
</evidence>
<keyword evidence="3 7" id="KW-0862">Zinc</keyword>
<keyword evidence="6" id="KW-0804">Transcription</keyword>
<dbReference type="GO" id="GO:0008270">
    <property type="term" value="F:zinc ion binding"/>
    <property type="evidence" value="ECO:0007669"/>
    <property type="project" value="TreeGrafter"/>
</dbReference>
<feature type="binding site" evidence="8">
    <location>
        <position position="85"/>
    </location>
    <ligand>
        <name>Fe cation</name>
        <dbReference type="ChEBI" id="CHEBI:24875"/>
    </ligand>
</feature>
<gene>
    <name evidence="9" type="ORF">N495_02040</name>
</gene>
<dbReference type="GO" id="GO:0003700">
    <property type="term" value="F:DNA-binding transcription factor activity"/>
    <property type="evidence" value="ECO:0007669"/>
    <property type="project" value="InterPro"/>
</dbReference>
<dbReference type="CDD" id="cd07153">
    <property type="entry name" value="Fur_like"/>
    <property type="match status" value="1"/>
</dbReference>
<keyword evidence="7" id="KW-0479">Metal-binding</keyword>
<dbReference type="EMBL" id="JXSU01000006">
    <property type="protein sequence ID" value="KIS25382.1"/>
    <property type="molecule type" value="Genomic_DNA"/>
</dbReference>
<dbReference type="HOGENOM" id="CLU_096072_5_1_9"/>
<keyword evidence="5" id="KW-0238">DNA-binding</keyword>
<accession>A0A0D1BZ53</accession>
<sequence length="144" mass="17049">MIEEELLKKSNLKITKGRINILSILIEATYSLDVESIFKKLKEKNINLDLSTIYRTLEVFENKDLIEKFDLGNSKYNFRFKRKKHTHTIQCKVCHKEVQIECPLFHLDEIVNKETGFSNIDHHLKIEGVCENCIKHNFIKEKKD</sequence>
<dbReference type="InterPro" id="IPR036388">
    <property type="entry name" value="WH-like_DNA-bd_sf"/>
</dbReference>
<dbReference type="Proteomes" id="UP000032250">
    <property type="component" value="Unassembled WGS sequence"/>
</dbReference>
<reference evidence="9 10" key="1">
    <citation type="submission" date="2014-06" db="EMBL/GenBank/DDBJ databases">
        <title>Genome characterization of distinct group I Clostridium botulinum lineages.</title>
        <authorList>
            <person name="Giordani F."/>
            <person name="Anselmo A."/>
            <person name="Fillo S."/>
            <person name="Palozzi A.M."/>
            <person name="Fortunato A."/>
            <person name="Gentile B."/>
            <person name="Ciammaruconi A."/>
            <person name="Anniballi F."/>
            <person name="De Medici D."/>
            <person name="Lista F."/>
        </authorList>
    </citation>
    <scope>NUCLEOTIDE SEQUENCE [LARGE SCALE GENOMIC DNA]</scope>
    <source>
        <strain evidence="9 10">B2 450</strain>
    </source>
</reference>
<dbReference type="RefSeq" id="WP_043031142.1">
    <property type="nucleotide sequence ID" value="NZ_JXSU01000006.1"/>
</dbReference>
<dbReference type="AlphaFoldDB" id="A0A0D1BZ53"/>
<proteinExistence type="inferred from homology"/>
<evidence type="ECO:0000256" key="4">
    <source>
        <dbReference type="ARBA" id="ARBA00023015"/>
    </source>
</evidence>
<evidence type="ECO:0000313" key="10">
    <source>
        <dbReference type="Proteomes" id="UP000032250"/>
    </source>
</evidence>
<dbReference type="Pfam" id="PF01475">
    <property type="entry name" value="FUR"/>
    <property type="match status" value="1"/>
</dbReference>
<dbReference type="InterPro" id="IPR036390">
    <property type="entry name" value="WH_DNA-bd_sf"/>
</dbReference>
<dbReference type="Gene3D" id="3.30.1490.190">
    <property type="match status" value="1"/>
</dbReference>
<dbReference type="Gene3D" id="1.10.10.10">
    <property type="entry name" value="Winged helix-like DNA-binding domain superfamily/Winged helix DNA-binding domain"/>
    <property type="match status" value="1"/>
</dbReference>
<dbReference type="InterPro" id="IPR043135">
    <property type="entry name" value="Fur_C"/>
</dbReference>
<feature type="binding site" evidence="7">
    <location>
        <position position="130"/>
    </location>
    <ligand>
        <name>Zn(2+)</name>
        <dbReference type="ChEBI" id="CHEBI:29105"/>
    </ligand>
</feature>
<evidence type="ECO:0000256" key="8">
    <source>
        <dbReference type="PIRSR" id="PIRSR602481-2"/>
    </source>
</evidence>